<dbReference type="GO" id="GO:0016301">
    <property type="term" value="F:kinase activity"/>
    <property type="evidence" value="ECO:0007669"/>
    <property type="project" value="UniProtKB-KW"/>
</dbReference>
<accession>A0A1I5LHR6</accession>
<feature type="domain" description="Aminoglycoside phosphotransferase" evidence="1">
    <location>
        <begin position="41"/>
        <end position="264"/>
    </location>
</feature>
<dbReference type="SUPFAM" id="SSF56112">
    <property type="entry name" value="Protein kinase-like (PK-like)"/>
    <property type="match status" value="1"/>
</dbReference>
<dbReference type="PANTHER" id="PTHR21310">
    <property type="entry name" value="AMINOGLYCOSIDE PHOSPHOTRANSFERASE-RELATED-RELATED"/>
    <property type="match status" value="1"/>
</dbReference>
<proteinExistence type="predicted"/>
<dbReference type="InterPro" id="IPR016259">
    <property type="entry name" value="Hygromycin-B_Kinase"/>
</dbReference>
<dbReference type="PIRSF" id="PIRSF000707">
    <property type="entry name" value="Hygromycin-B_kinase"/>
    <property type="match status" value="1"/>
</dbReference>
<gene>
    <name evidence="2" type="ORF">SAMN05421810_101547</name>
</gene>
<dbReference type="RefSeq" id="WP_092527361.1">
    <property type="nucleotide sequence ID" value="NZ_FOWW01000001.1"/>
</dbReference>
<dbReference type="Proteomes" id="UP000198727">
    <property type="component" value="Unassembled WGS sequence"/>
</dbReference>
<dbReference type="InterPro" id="IPR051678">
    <property type="entry name" value="AGP_Transferase"/>
</dbReference>
<protein>
    <submittedName>
        <fullName evidence="2">Hygromycin-B 7''-O-kinase</fullName>
    </submittedName>
</protein>
<organism evidence="2 3">
    <name type="scientific">Amycolatopsis arida</name>
    <dbReference type="NCBI Taxonomy" id="587909"/>
    <lineage>
        <taxon>Bacteria</taxon>
        <taxon>Bacillati</taxon>
        <taxon>Actinomycetota</taxon>
        <taxon>Actinomycetes</taxon>
        <taxon>Pseudonocardiales</taxon>
        <taxon>Pseudonocardiaceae</taxon>
        <taxon>Amycolatopsis</taxon>
    </lineage>
</organism>
<keyword evidence="2" id="KW-0808">Transferase</keyword>
<dbReference type="AlphaFoldDB" id="A0A1I5LHR6"/>
<evidence type="ECO:0000313" key="3">
    <source>
        <dbReference type="Proteomes" id="UP000198727"/>
    </source>
</evidence>
<dbReference type="EMBL" id="FOWW01000001">
    <property type="protein sequence ID" value="SFO96745.1"/>
    <property type="molecule type" value="Genomic_DNA"/>
</dbReference>
<evidence type="ECO:0000259" key="1">
    <source>
        <dbReference type="Pfam" id="PF01636"/>
    </source>
</evidence>
<reference evidence="3" key="1">
    <citation type="submission" date="2016-10" db="EMBL/GenBank/DDBJ databases">
        <authorList>
            <person name="Varghese N."/>
            <person name="Submissions S."/>
        </authorList>
    </citation>
    <scope>NUCLEOTIDE SEQUENCE [LARGE SCALE GENOMIC DNA]</scope>
    <source>
        <strain evidence="3">CGMCC 4.5579</strain>
    </source>
</reference>
<dbReference type="PANTHER" id="PTHR21310:SF15">
    <property type="entry name" value="AMINOGLYCOSIDE PHOSPHOTRANSFERASE DOMAIN-CONTAINING PROTEIN"/>
    <property type="match status" value="1"/>
</dbReference>
<dbReference type="STRING" id="587909.SAMN05421810_101547"/>
<dbReference type="Gene3D" id="3.90.1200.10">
    <property type="match status" value="1"/>
</dbReference>
<dbReference type="CDD" id="cd05120">
    <property type="entry name" value="APH_ChoK_like"/>
    <property type="match status" value="1"/>
</dbReference>
<keyword evidence="3" id="KW-1185">Reference proteome</keyword>
<dbReference type="Pfam" id="PF01636">
    <property type="entry name" value="APH"/>
    <property type="match status" value="1"/>
</dbReference>
<dbReference type="InterPro" id="IPR002575">
    <property type="entry name" value="Aminoglycoside_PTrfase"/>
</dbReference>
<sequence>MTLPLVETEEQYDAITEERLRPAVTALCRRLGHADRPVDRFADGSLPVYAIGDELVLKLYSPVDAGEAVTETTVLRALDGRLPVPTPGVVDTGEADGWRYVLMRRLTGRPLPEAWPELSPADRTTLARQLGEALAALHAVRDPALAGLEPRDWPAFVAAQRATAVERQRRAGLDAGWLAQITSFLDTVDLVPGPPALLHTEVMREHLLVTREPNGWRLSGLFDFEPAMPGAPEYEFAAVGLFFSRGDAAVLREVLRAYGYLDADLDEALSRRLLAYTLLHRYANLSWYLRELPAPREPTLNALATTWFGVQ</sequence>
<evidence type="ECO:0000313" key="2">
    <source>
        <dbReference type="EMBL" id="SFO96745.1"/>
    </source>
</evidence>
<keyword evidence="2" id="KW-0418">Kinase</keyword>
<name>A0A1I5LHR6_9PSEU</name>
<dbReference type="InterPro" id="IPR011009">
    <property type="entry name" value="Kinase-like_dom_sf"/>
</dbReference>
<dbReference type="OrthoDB" id="2801014at2"/>